<dbReference type="Proteomes" id="UP001230649">
    <property type="component" value="Unassembled WGS sequence"/>
</dbReference>
<dbReference type="EMBL" id="JASBWS010000002">
    <property type="protein sequence ID" value="KAJ9117144.1"/>
    <property type="molecule type" value="Genomic_DNA"/>
</dbReference>
<gene>
    <name evidence="1" type="ORF">QFC20_000287</name>
</gene>
<evidence type="ECO:0000313" key="1">
    <source>
        <dbReference type="EMBL" id="KAJ9117144.1"/>
    </source>
</evidence>
<sequence>MLALGQPTLLAAFPVASSSKSTDALDRPLLVAPVQGSEQPEAVTAVQGNALWIHDLSSHRAITSYTVPPSTSFHTKPISFHARVGQADAEGKGKRKERRTAIVLHKGEGVGAGQEGKVAWVWTGEEVFEKQAVQLSHRTRSLHHIPASGSFLAASPDAITILSPTLQPTHLALSTQGGKGTAALFSNLIRTFLPTRTHPTDPLSVVLVYSSGSVRLLTITMDEQEEAFTISGEKVIAFPKTVLVTHEIVADAHLDEVKGTLHYYTNHNRMLASVLDIKTPTAPPRLTTIFTFAADTTPSPIKLASVPTPSGSLILMTHPSRPTSSLALFHPSYPAVIDSRDLPRSLSTIKEIIMLSPRVAGLLCRISSAEAQEKEKDAVYLVDVAVPAGGVGIAQLLSSAELTVRFILSFGAPATEEPETDTVAARDRAFLASFAQALKQPTPAAAVDIFNAYEIAEGDPFALRTRKLLKIREQESEAVKKRSTARLVGEIVKLVLESALGPPVDGEGEEMQPAPKGAYPYVVVRSLIKREWVSDGMWARGGVVRALLALGDWDSIMLALPRFPAIPSTSLVAVVHAALHPSSTAPPLPTVLEAYLGAPCSAPLHRRAVYEGLNGTSDATRVLEVFAGWLEAFRQRGETGSGWGLDGVTQGWGEEEKKGAQPQQVVVGKDVPLASLIQHTQIILDAHLPSLLSYAPAHDLIQHLHATLQPLLVSQTALLAARGTIEAFVKLGRRAEKQALRGKKGKAAAGTGAVEGAVFDGVYSVEEIQL</sequence>
<reference evidence="1" key="1">
    <citation type="submission" date="2023-04" db="EMBL/GenBank/DDBJ databases">
        <title>Draft Genome sequencing of Naganishia species isolated from polar environments using Oxford Nanopore Technology.</title>
        <authorList>
            <person name="Leo P."/>
            <person name="Venkateswaran K."/>
        </authorList>
    </citation>
    <scope>NUCLEOTIDE SEQUENCE</scope>
    <source>
        <strain evidence="1">MNA-CCFEE 5262</strain>
    </source>
</reference>
<comment type="caution">
    <text evidence="1">The sequence shown here is derived from an EMBL/GenBank/DDBJ whole genome shotgun (WGS) entry which is preliminary data.</text>
</comment>
<name>A0ACC2WZB1_9TREE</name>
<keyword evidence="2" id="KW-1185">Reference proteome</keyword>
<evidence type="ECO:0000313" key="2">
    <source>
        <dbReference type="Proteomes" id="UP001230649"/>
    </source>
</evidence>
<proteinExistence type="predicted"/>
<organism evidence="1 2">
    <name type="scientific">Naganishia adeliensis</name>
    <dbReference type="NCBI Taxonomy" id="92952"/>
    <lineage>
        <taxon>Eukaryota</taxon>
        <taxon>Fungi</taxon>
        <taxon>Dikarya</taxon>
        <taxon>Basidiomycota</taxon>
        <taxon>Agaricomycotina</taxon>
        <taxon>Tremellomycetes</taxon>
        <taxon>Filobasidiales</taxon>
        <taxon>Filobasidiaceae</taxon>
        <taxon>Naganishia</taxon>
    </lineage>
</organism>
<protein>
    <submittedName>
        <fullName evidence="1">Uncharacterized protein</fullName>
    </submittedName>
</protein>
<accession>A0ACC2WZB1</accession>